<dbReference type="Pfam" id="PF01397">
    <property type="entry name" value="Terpene_synth"/>
    <property type="match status" value="1"/>
</dbReference>
<dbReference type="GO" id="GO:0009753">
    <property type="term" value="P:response to jasmonic acid"/>
    <property type="evidence" value="ECO:0007669"/>
    <property type="project" value="UniProtKB-ARBA"/>
</dbReference>
<dbReference type="PANTHER" id="PTHR31225:SF221">
    <property type="entry name" value="(-)-GERMACRENE D SYNTHASE"/>
    <property type="match status" value="1"/>
</dbReference>
<keyword evidence="6" id="KW-0456">Lyase</keyword>
<dbReference type="EMBL" id="KF135951">
    <property type="protein sequence ID" value="AGV40228.1"/>
    <property type="molecule type" value="mRNA"/>
</dbReference>
<dbReference type="InterPro" id="IPR036965">
    <property type="entry name" value="Terpene_synth_N_sf"/>
</dbReference>
<protein>
    <recommendedName>
        <fullName evidence="3">(+)-delta-cadinene synthase</fullName>
        <ecNumber evidence="3">4.2.3.13</ecNumber>
    </recommendedName>
</protein>
<dbReference type="Gene3D" id="1.10.600.10">
    <property type="entry name" value="Farnesyl Diphosphate Synthase"/>
    <property type="match status" value="1"/>
</dbReference>
<dbReference type="InterPro" id="IPR008930">
    <property type="entry name" value="Terpenoid_cyclase/PrenylTrfase"/>
</dbReference>
<sequence length="547" mass="63414">MAETNRPLAHFQADIWEERFVSSPHLHLETEQASKHQKLKEQVRELLLAGLDKPWEQLDLINSIQRLGVAYHFEDEIENLLQGIHKNLDNCLEENDNLHGISLLFRLLRQSGLTVSCDMFNKFKDESGKLKESLSEDVRGLLSLHEAACVRLHGEDILEQAFDFSTKHLKSIAEDTSSSPKLAAQASQALKYPVPKNIPRLEAKYYISVYPLLNTPVVLAFAELDFNILQKLHQNELRELARWWKDLDIPRRLPYARDRITELFFWVLAVYYEPCYTLGRKILTKVIALTSLLDDMYDAYGTIEELELLTKAIQRWDRNAMDGLNNECSKELYQILLDVYDEIGEDMAKLGKSYRLNYAVEMVVLMHIKRQARIYLTEARWFSQNYTPTLEEYLKLGIHTSTCPLLIPSSLLGMGDNISRDVFEWFLSTPKILTASSLITRLLDDIMTNEFEKKRGHVDTAVESYMKEYGATKQEAVKELYKRIESAWKDMNEGLLRPTEVPKAVLMRVLNFTRSSQFMYTDTDAYTFPDYLKDFVAALLVHQLPLH</sequence>
<comment type="function">
    <text evidence="2">Responsible for the cyclization of trans,trans-farnesyl diphosphate (FPP) to (+)-delta cadinene.</text>
</comment>
<dbReference type="CDD" id="cd00684">
    <property type="entry name" value="Terpene_cyclase_plant_C1"/>
    <property type="match status" value="1"/>
</dbReference>
<comment type="cofactor">
    <cofactor evidence="1">
        <name>Mg(2+)</name>
        <dbReference type="ChEBI" id="CHEBI:18420"/>
    </cofactor>
</comment>
<evidence type="ECO:0000313" key="9">
    <source>
        <dbReference type="EMBL" id="AGV40228.1"/>
    </source>
</evidence>
<dbReference type="FunFam" id="1.50.10.130:FF:000001">
    <property type="entry name" value="Isoprene synthase, chloroplastic"/>
    <property type="match status" value="1"/>
</dbReference>
<dbReference type="SMR" id="T2D1F3"/>
<dbReference type="SUPFAM" id="SSF48239">
    <property type="entry name" value="Terpenoid cyclases/Protein prenyltransferases"/>
    <property type="match status" value="1"/>
</dbReference>
<evidence type="ECO:0000256" key="4">
    <source>
        <dbReference type="ARBA" id="ARBA00022723"/>
    </source>
</evidence>
<evidence type="ECO:0000256" key="3">
    <source>
        <dbReference type="ARBA" id="ARBA00013103"/>
    </source>
</evidence>
<dbReference type="SUPFAM" id="SSF48576">
    <property type="entry name" value="Terpenoid synthases"/>
    <property type="match status" value="1"/>
</dbReference>
<dbReference type="AlphaFoldDB" id="T2D1F3"/>
<dbReference type="Pfam" id="PF03936">
    <property type="entry name" value="Terpene_synth_C"/>
    <property type="match status" value="1"/>
</dbReference>
<dbReference type="GO" id="GO:0047461">
    <property type="term" value="F:(+)-delta-cadinene synthase activity"/>
    <property type="evidence" value="ECO:0007669"/>
    <property type="project" value="UniProtKB-EC"/>
</dbReference>
<organism evidence="9">
    <name type="scientific">Aquilaria sinensis</name>
    <dbReference type="NCBI Taxonomy" id="210372"/>
    <lineage>
        <taxon>Eukaryota</taxon>
        <taxon>Viridiplantae</taxon>
        <taxon>Streptophyta</taxon>
        <taxon>Embryophyta</taxon>
        <taxon>Tracheophyta</taxon>
        <taxon>Spermatophyta</taxon>
        <taxon>Magnoliopsida</taxon>
        <taxon>eudicotyledons</taxon>
        <taxon>Gunneridae</taxon>
        <taxon>Pentapetalae</taxon>
        <taxon>rosids</taxon>
        <taxon>malvids</taxon>
        <taxon>Malvales</taxon>
        <taxon>Thymelaeaceae</taxon>
        <taxon>Aquilaria</taxon>
    </lineage>
</organism>
<dbReference type="SFLD" id="SFLDG01019">
    <property type="entry name" value="Terpene_Cyclase_Like_1_C_Termi"/>
    <property type="match status" value="1"/>
</dbReference>
<reference evidence="9" key="1">
    <citation type="submission" date="2013-05" db="EMBL/GenBank/DDBJ databases">
        <title>Molecular cloning of sesquiterpene synthase from Aquilaria sinensis and its bioinformatics analysis.</title>
        <authorList>
            <person name="Wu H.Q."/>
            <person name="Wang L."/>
            <person name="Zhang W.M."/>
        </authorList>
    </citation>
    <scope>NUCLEOTIDE SEQUENCE</scope>
    <source>
        <tissue evidence="9">Agilawood</tissue>
    </source>
</reference>
<evidence type="ECO:0000256" key="5">
    <source>
        <dbReference type="ARBA" id="ARBA00022842"/>
    </source>
</evidence>
<dbReference type="SFLD" id="SFLDS00005">
    <property type="entry name" value="Isoprenoid_Synthase_Type_I"/>
    <property type="match status" value="1"/>
</dbReference>
<evidence type="ECO:0000256" key="6">
    <source>
        <dbReference type="ARBA" id="ARBA00023239"/>
    </source>
</evidence>
<dbReference type="InterPro" id="IPR008949">
    <property type="entry name" value="Isoprenoid_synthase_dom_sf"/>
</dbReference>
<evidence type="ECO:0000256" key="1">
    <source>
        <dbReference type="ARBA" id="ARBA00001946"/>
    </source>
</evidence>
<keyword evidence="5" id="KW-0460">Magnesium</keyword>
<evidence type="ECO:0000259" key="8">
    <source>
        <dbReference type="Pfam" id="PF03936"/>
    </source>
</evidence>
<dbReference type="EC" id="4.2.3.13" evidence="3"/>
<dbReference type="PANTHER" id="PTHR31225">
    <property type="entry name" value="OS04G0344100 PROTEIN-RELATED"/>
    <property type="match status" value="1"/>
</dbReference>
<dbReference type="InterPro" id="IPR044814">
    <property type="entry name" value="Terpene_cyclase_plant_C1"/>
</dbReference>
<evidence type="ECO:0000256" key="2">
    <source>
        <dbReference type="ARBA" id="ARBA00002383"/>
    </source>
</evidence>
<dbReference type="InterPro" id="IPR005630">
    <property type="entry name" value="Terpene_synthase_metal-bd"/>
</dbReference>
<feature type="domain" description="Terpene synthase metal-binding" evidence="8">
    <location>
        <begin position="245"/>
        <end position="490"/>
    </location>
</feature>
<dbReference type="Gene3D" id="1.50.10.130">
    <property type="entry name" value="Terpene synthase, N-terminal domain"/>
    <property type="match status" value="1"/>
</dbReference>
<dbReference type="GO" id="GO:0016102">
    <property type="term" value="P:diterpenoid biosynthetic process"/>
    <property type="evidence" value="ECO:0007669"/>
    <property type="project" value="InterPro"/>
</dbReference>
<dbReference type="GO" id="GO:0000287">
    <property type="term" value="F:magnesium ion binding"/>
    <property type="evidence" value="ECO:0007669"/>
    <property type="project" value="InterPro"/>
</dbReference>
<proteinExistence type="evidence at transcript level"/>
<dbReference type="InterPro" id="IPR050148">
    <property type="entry name" value="Terpene_synthase-like"/>
</dbReference>
<dbReference type="InterPro" id="IPR001906">
    <property type="entry name" value="Terpene_synth_N"/>
</dbReference>
<accession>T2D1F3</accession>
<keyword evidence="4" id="KW-0479">Metal-binding</keyword>
<feature type="domain" description="Terpene synthase N-terminal" evidence="7">
    <location>
        <begin position="15"/>
        <end position="190"/>
    </location>
</feature>
<name>T2D1F3_9ROSI</name>
<dbReference type="InterPro" id="IPR034741">
    <property type="entry name" value="Terpene_cyclase-like_1_C"/>
</dbReference>
<dbReference type="FunFam" id="1.10.600.10:FF:000007">
    <property type="entry name" value="Isoprene synthase, chloroplastic"/>
    <property type="match status" value="1"/>
</dbReference>
<evidence type="ECO:0000259" key="7">
    <source>
        <dbReference type="Pfam" id="PF01397"/>
    </source>
</evidence>